<proteinExistence type="predicted"/>
<keyword evidence="3" id="KW-1185">Reference proteome</keyword>
<organism evidence="2 3">
    <name type="scientific">Coptotermes formosanus</name>
    <name type="common">Formosan subterranean termite</name>
    <dbReference type="NCBI Taxonomy" id="36987"/>
    <lineage>
        <taxon>Eukaryota</taxon>
        <taxon>Metazoa</taxon>
        <taxon>Ecdysozoa</taxon>
        <taxon>Arthropoda</taxon>
        <taxon>Hexapoda</taxon>
        <taxon>Insecta</taxon>
        <taxon>Pterygota</taxon>
        <taxon>Neoptera</taxon>
        <taxon>Polyneoptera</taxon>
        <taxon>Dictyoptera</taxon>
        <taxon>Blattodea</taxon>
        <taxon>Blattoidea</taxon>
        <taxon>Termitoidae</taxon>
        <taxon>Rhinotermitidae</taxon>
        <taxon>Coptotermes</taxon>
    </lineage>
</organism>
<protein>
    <submittedName>
        <fullName evidence="2">Uncharacterized protein</fullName>
    </submittedName>
</protein>
<gene>
    <name evidence="2" type="ORF">Cfor_12519</name>
</gene>
<sequence length="255" mass="29095">MATLKLDDLLGKKKEALQVLDLSRSIVQSKEEFDRLLDKVPEYKIRPEKVRQDDVKAREKDFGFHPTKRENKEQDYAYANPIPPDMRSVPLEDLNPVAIDWKMLTSIRPKSKMEEEMFSRLVTLGKLHLRTAAQEKRARNDSSPIHRNKNRAGIIETRAAVCAECGEEFCSGDSCGEFLYESYIRTDVGTLHIDPSGNDGPSGRNTSPKRGRRKSGKKKKKQKQSRNAKRKKKGKLTGGKKVQKRKRIDGKDTKS</sequence>
<name>A0A6L2PJY2_COPFO</name>
<accession>A0A6L2PJY2</accession>
<reference evidence="3" key="1">
    <citation type="submission" date="2020-01" db="EMBL/GenBank/DDBJ databases">
        <title>Draft genome sequence of the Termite Coptotermes fromosanus.</title>
        <authorList>
            <person name="Itakura S."/>
            <person name="Yosikawa Y."/>
            <person name="Umezawa K."/>
        </authorList>
    </citation>
    <scope>NUCLEOTIDE SEQUENCE [LARGE SCALE GENOMIC DNA]</scope>
</reference>
<comment type="caution">
    <text evidence="2">The sequence shown here is derived from an EMBL/GenBank/DDBJ whole genome shotgun (WGS) entry which is preliminary data.</text>
</comment>
<evidence type="ECO:0000256" key="1">
    <source>
        <dbReference type="SAM" id="MobiDB-lite"/>
    </source>
</evidence>
<feature type="compositionally biased region" description="Basic residues" evidence="1">
    <location>
        <begin position="207"/>
        <end position="235"/>
    </location>
</feature>
<dbReference type="EMBL" id="BLKM01000381">
    <property type="protein sequence ID" value="GFG32704.1"/>
    <property type="molecule type" value="Genomic_DNA"/>
</dbReference>
<feature type="region of interest" description="Disordered" evidence="1">
    <location>
        <begin position="190"/>
        <end position="255"/>
    </location>
</feature>
<dbReference type="AlphaFoldDB" id="A0A6L2PJY2"/>
<evidence type="ECO:0000313" key="2">
    <source>
        <dbReference type="EMBL" id="GFG32704.1"/>
    </source>
</evidence>
<evidence type="ECO:0000313" key="3">
    <source>
        <dbReference type="Proteomes" id="UP000502823"/>
    </source>
</evidence>
<dbReference type="OrthoDB" id="8250201at2759"/>
<dbReference type="InParanoid" id="A0A6L2PJY2"/>
<dbReference type="Proteomes" id="UP000502823">
    <property type="component" value="Unassembled WGS sequence"/>
</dbReference>